<proteinExistence type="predicted"/>
<protein>
    <submittedName>
        <fullName evidence="2">Uncharacterized protein</fullName>
    </submittedName>
</protein>
<evidence type="ECO:0000313" key="2">
    <source>
        <dbReference type="EMBL" id="THU89184.1"/>
    </source>
</evidence>
<evidence type="ECO:0000313" key="3">
    <source>
        <dbReference type="Proteomes" id="UP000297245"/>
    </source>
</evidence>
<keyword evidence="3" id="KW-1185">Reference proteome</keyword>
<feature type="region of interest" description="Disordered" evidence="1">
    <location>
        <begin position="56"/>
        <end position="83"/>
    </location>
</feature>
<dbReference type="AlphaFoldDB" id="A0A4S8LJD0"/>
<dbReference type="Proteomes" id="UP000297245">
    <property type="component" value="Unassembled WGS sequence"/>
</dbReference>
<dbReference type="EMBL" id="ML179378">
    <property type="protein sequence ID" value="THU89184.1"/>
    <property type="molecule type" value="Genomic_DNA"/>
</dbReference>
<name>A0A4S8LJD0_DENBC</name>
<accession>A0A4S8LJD0</accession>
<evidence type="ECO:0000256" key="1">
    <source>
        <dbReference type="SAM" id="MobiDB-lite"/>
    </source>
</evidence>
<organism evidence="2 3">
    <name type="scientific">Dendrothele bispora (strain CBS 962.96)</name>
    <dbReference type="NCBI Taxonomy" id="1314807"/>
    <lineage>
        <taxon>Eukaryota</taxon>
        <taxon>Fungi</taxon>
        <taxon>Dikarya</taxon>
        <taxon>Basidiomycota</taxon>
        <taxon>Agaricomycotina</taxon>
        <taxon>Agaricomycetes</taxon>
        <taxon>Agaricomycetidae</taxon>
        <taxon>Agaricales</taxon>
        <taxon>Agaricales incertae sedis</taxon>
        <taxon>Dendrothele</taxon>
    </lineage>
</organism>
<reference evidence="2 3" key="1">
    <citation type="journal article" date="2019" name="Nat. Ecol. Evol.">
        <title>Megaphylogeny resolves global patterns of mushroom evolution.</title>
        <authorList>
            <person name="Varga T."/>
            <person name="Krizsan K."/>
            <person name="Foldi C."/>
            <person name="Dima B."/>
            <person name="Sanchez-Garcia M."/>
            <person name="Sanchez-Ramirez S."/>
            <person name="Szollosi G.J."/>
            <person name="Szarkandi J.G."/>
            <person name="Papp V."/>
            <person name="Albert L."/>
            <person name="Andreopoulos W."/>
            <person name="Angelini C."/>
            <person name="Antonin V."/>
            <person name="Barry K.W."/>
            <person name="Bougher N.L."/>
            <person name="Buchanan P."/>
            <person name="Buyck B."/>
            <person name="Bense V."/>
            <person name="Catcheside P."/>
            <person name="Chovatia M."/>
            <person name="Cooper J."/>
            <person name="Damon W."/>
            <person name="Desjardin D."/>
            <person name="Finy P."/>
            <person name="Geml J."/>
            <person name="Haridas S."/>
            <person name="Hughes K."/>
            <person name="Justo A."/>
            <person name="Karasinski D."/>
            <person name="Kautmanova I."/>
            <person name="Kiss B."/>
            <person name="Kocsube S."/>
            <person name="Kotiranta H."/>
            <person name="LaButti K.M."/>
            <person name="Lechner B.E."/>
            <person name="Liimatainen K."/>
            <person name="Lipzen A."/>
            <person name="Lukacs Z."/>
            <person name="Mihaltcheva S."/>
            <person name="Morgado L.N."/>
            <person name="Niskanen T."/>
            <person name="Noordeloos M.E."/>
            <person name="Ohm R.A."/>
            <person name="Ortiz-Santana B."/>
            <person name="Ovrebo C."/>
            <person name="Racz N."/>
            <person name="Riley R."/>
            <person name="Savchenko A."/>
            <person name="Shiryaev A."/>
            <person name="Soop K."/>
            <person name="Spirin V."/>
            <person name="Szebenyi C."/>
            <person name="Tomsovsky M."/>
            <person name="Tulloss R.E."/>
            <person name="Uehling J."/>
            <person name="Grigoriev I.V."/>
            <person name="Vagvolgyi C."/>
            <person name="Papp T."/>
            <person name="Martin F.M."/>
            <person name="Miettinen O."/>
            <person name="Hibbett D.S."/>
            <person name="Nagy L.G."/>
        </authorList>
    </citation>
    <scope>NUCLEOTIDE SEQUENCE [LARGE SCALE GENOMIC DNA]</scope>
    <source>
        <strain evidence="2 3">CBS 962.96</strain>
    </source>
</reference>
<gene>
    <name evidence="2" type="ORF">K435DRAFT_915346</name>
</gene>
<sequence length="173" mass="20446">MGRVKPSFKKEAYTRCREELDRKRGLFCSDAYSVPVIENDALLYYVEYTPPNDKWSDDSDLDAGYPTSVSTSPAAQPTHLDPHSAEMRVMSLEEKLAQVKKDFNEYRGMVRERIKFRQTFEEARELEKGKDKDAIEKQKEKRDDYSNYFESYGYKRDLDAMEVVNEWWYSWGS</sequence>